<comment type="caution">
    <text evidence="1">The sequence shown here is derived from an EMBL/GenBank/DDBJ whole genome shotgun (WGS) entry which is preliminary data.</text>
</comment>
<evidence type="ECO:0000313" key="1">
    <source>
        <dbReference type="EMBL" id="KHF41068.1"/>
    </source>
</evidence>
<organism evidence="1 2">
    <name type="scientific">Halalkalibacter okhensis</name>
    <dbReference type="NCBI Taxonomy" id="333138"/>
    <lineage>
        <taxon>Bacteria</taxon>
        <taxon>Bacillati</taxon>
        <taxon>Bacillota</taxon>
        <taxon>Bacilli</taxon>
        <taxon>Bacillales</taxon>
        <taxon>Bacillaceae</taxon>
        <taxon>Halalkalibacter</taxon>
    </lineage>
</organism>
<dbReference type="eggNOG" id="ENOG50331JZ">
    <property type="taxonomic scope" value="Bacteria"/>
</dbReference>
<name>A0A0B0IEQ5_9BACI</name>
<gene>
    <name evidence="1" type="ORF">LQ50_04660</name>
</gene>
<proteinExistence type="predicted"/>
<protein>
    <recommendedName>
        <fullName evidence="3">YugN-like family protein</fullName>
    </recommendedName>
</protein>
<dbReference type="InterPro" id="IPR036491">
    <property type="entry name" value="YugN-like_sf"/>
</dbReference>
<dbReference type="Gene3D" id="3.30.310.100">
    <property type="entry name" value="YugN-like"/>
    <property type="match status" value="1"/>
</dbReference>
<reference evidence="1 2" key="1">
    <citation type="submission" date="2014-09" db="EMBL/GenBank/DDBJ databases">
        <title>Genome sequencing and annotation of Bacillus Okhensis strain Kh10-101T.</title>
        <authorList>
            <person name="Prakash J.S."/>
        </authorList>
    </citation>
    <scope>NUCLEOTIDE SEQUENCE [LARGE SCALE GENOMIC DNA]</scope>
    <source>
        <strain evidence="2">Kh10-101T</strain>
    </source>
</reference>
<dbReference type="Pfam" id="PF08868">
    <property type="entry name" value="YugN"/>
    <property type="match status" value="1"/>
</dbReference>
<dbReference type="OrthoDB" id="2988890at2"/>
<dbReference type="RefSeq" id="WP_034626539.1">
    <property type="nucleotide sequence ID" value="NZ_JRJU01000004.1"/>
</dbReference>
<keyword evidence="2" id="KW-1185">Reference proteome</keyword>
<dbReference type="Proteomes" id="UP000030832">
    <property type="component" value="Unassembled WGS sequence"/>
</dbReference>
<dbReference type="SUPFAM" id="SSF160755">
    <property type="entry name" value="YugN-like"/>
    <property type="match status" value="1"/>
</dbReference>
<evidence type="ECO:0000313" key="2">
    <source>
        <dbReference type="Proteomes" id="UP000030832"/>
    </source>
</evidence>
<dbReference type="AlphaFoldDB" id="A0A0B0IEQ5"/>
<dbReference type="STRING" id="333138.LQ50_04660"/>
<sequence>MIALQSTVEGKEMKLKELEDKLKPLGYGIGGGWDYDHGYFDYKIDEEDGYTFLRLPFKALDGELEQRGVTVQIGTPFLLNHKYQDGLDDNPDVFNGLFRMAYNSSVNQFQEPVDKDATVDKKYLPTAKSLVEELELTLLY</sequence>
<evidence type="ECO:0008006" key="3">
    <source>
        <dbReference type="Google" id="ProtNLM"/>
    </source>
</evidence>
<dbReference type="InterPro" id="IPR014967">
    <property type="entry name" value="Uncharacterised_YugN-like"/>
</dbReference>
<accession>A0A0B0IEQ5</accession>
<dbReference type="EMBL" id="JRJU01000004">
    <property type="protein sequence ID" value="KHF41068.1"/>
    <property type="molecule type" value="Genomic_DNA"/>
</dbReference>